<sequence length="99" mass="10975">MANLVLVVFCASLLICATFSLPVAQESTILASPAMDGRASVESLLLKFFKRGDDVQVGERHFRRKRSFIKSGVCPAGLVRLRDRCLTPEQYKRASGDEE</sequence>
<proteinExistence type="predicted"/>
<evidence type="ECO:0000313" key="2">
    <source>
        <dbReference type="EMBL" id="PCG67729.1"/>
    </source>
</evidence>
<organism evidence="2">
    <name type="scientific">Heliothis virescens</name>
    <name type="common">Tobacco budworm moth</name>
    <dbReference type="NCBI Taxonomy" id="7102"/>
    <lineage>
        <taxon>Eukaryota</taxon>
        <taxon>Metazoa</taxon>
        <taxon>Ecdysozoa</taxon>
        <taxon>Arthropoda</taxon>
        <taxon>Hexapoda</taxon>
        <taxon>Insecta</taxon>
        <taxon>Pterygota</taxon>
        <taxon>Neoptera</taxon>
        <taxon>Endopterygota</taxon>
        <taxon>Lepidoptera</taxon>
        <taxon>Glossata</taxon>
        <taxon>Ditrysia</taxon>
        <taxon>Noctuoidea</taxon>
        <taxon>Noctuidae</taxon>
        <taxon>Heliothinae</taxon>
        <taxon>Heliothis</taxon>
    </lineage>
</organism>
<reference evidence="2" key="1">
    <citation type="submission" date="2017-09" db="EMBL/GenBank/DDBJ databases">
        <title>Contemporary evolution of a Lepidopteran species, Heliothis virescens, in response to modern agricultural practices.</title>
        <authorList>
            <person name="Fritz M.L."/>
            <person name="Deyonke A.M."/>
            <person name="Papanicolaou A."/>
            <person name="Micinski S."/>
            <person name="Westbrook J."/>
            <person name="Gould F."/>
        </authorList>
    </citation>
    <scope>NUCLEOTIDE SEQUENCE [LARGE SCALE GENOMIC DNA]</scope>
    <source>
        <strain evidence="2">HvINT-</strain>
        <tissue evidence="2">Whole body</tissue>
    </source>
</reference>
<accession>A0A2A4J774</accession>
<dbReference type="EMBL" id="NWSH01002658">
    <property type="protein sequence ID" value="PCG67729.1"/>
    <property type="molecule type" value="Genomic_DNA"/>
</dbReference>
<comment type="caution">
    <text evidence="2">The sequence shown here is derived from an EMBL/GenBank/DDBJ whole genome shotgun (WGS) entry which is preliminary data.</text>
</comment>
<keyword evidence="1" id="KW-0732">Signal</keyword>
<protein>
    <submittedName>
        <fullName evidence="2">Uncharacterized protein</fullName>
    </submittedName>
</protein>
<evidence type="ECO:0000256" key="1">
    <source>
        <dbReference type="SAM" id="SignalP"/>
    </source>
</evidence>
<feature type="chain" id="PRO_5012110565" evidence="1">
    <location>
        <begin position="21"/>
        <end position="99"/>
    </location>
</feature>
<name>A0A2A4J774_HELVI</name>
<dbReference type="AlphaFoldDB" id="A0A2A4J774"/>
<gene>
    <name evidence="2" type="ORF">B5V51_6016</name>
</gene>
<feature type="signal peptide" evidence="1">
    <location>
        <begin position="1"/>
        <end position="20"/>
    </location>
</feature>